<dbReference type="InterPro" id="IPR019912">
    <property type="entry name" value="FMN_Rdtase_MsuE-like"/>
</dbReference>
<protein>
    <submittedName>
        <fullName evidence="5">FMN reductase</fullName>
        <ecNumber evidence="5">1.5.1.38</ecNumber>
    </submittedName>
</protein>
<dbReference type="NCBIfam" id="TIGR03566">
    <property type="entry name" value="FMN_reduc_MsuE"/>
    <property type="match status" value="1"/>
</dbReference>
<proteinExistence type="predicted"/>
<keyword evidence="1" id="KW-0285">Flavoprotein</keyword>
<keyword evidence="3 5" id="KW-0560">Oxidoreductase</keyword>
<dbReference type="Proteomes" id="UP000578352">
    <property type="component" value="Unassembled WGS sequence"/>
</dbReference>
<evidence type="ECO:0000259" key="4">
    <source>
        <dbReference type="Pfam" id="PF03358"/>
    </source>
</evidence>
<dbReference type="PANTHER" id="PTHR43408:SF2">
    <property type="entry name" value="FMN REDUCTASE (NADPH)"/>
    <property type="match status" value="1"/>
</dbReference>
<dbReference type="InterPro" id="IPR029039">
    <property type="entry name" value="Flavoprotein-like_sf"/>
</dbReference>
<organism evidence="5 6">
    <name type="scientific">Leifsonia shinshuensis</name>
    <dbReference type="NCBI Taxonomy" id="150026"/>
    <lineage>
        <taxon>Bacteria</taxon>
        <taxon>Bacillati</taxon>
        <taxon>Actinomycetota</taxon>
        <taxon>Actinomycetes</taxon>
        <taxon>Micrococcales</taxon>
        <taxon>Microbacteriaceae</taxon>
        <taxon>Leifsonia</taxon>
    </lineage>
</organism>
<dbReference type="GO" id="GO:0052873">
    <property type="term" value="F:FMN reductase (NADPH) activity"/>
    <property type="evidence" value="ECO:0007669"/>
    <property type="project" value="UniProtKB-EC"/>
</dbReference>
<evidence type="ECO:0000313" key="5">
    <source>
        <dbReference type="EMBL" id="NYJ25180.1"/>
    </source>
</evidence>
<dbReference type="InterPro" id="IPR005025">
    <property type="entry name" value="FMN_Rdtase-like_dom"/>
</dbReference>
<dbReference type="Pfam" id="PF03358">
    <property type="entry name" value="FMN_red"/>
    <property type="match status" value="1"/>
</dbReference>
<dbReference type="PANTHER" id="PTHR43408">
    <property type="entry name" value="FMN REDUCTASE (NADPH)"/>
    <property type="match status" value="1"/>
</dbReference>
<name>A0A853D2C8_9MICO</name>
<dbReference type="InterPro" id="IPR051814">
    <property type="entry name" value="NAD(P)H-dep_FMN_reductase"/>
</dbReference>
<sequence length="238" mass="25350">MARTPHVVGVSGSPTAPSRTTVLVDEVARSFAEATGGTSTTIELAPLLAELGAAPFRSGLSPRVQQALETVEAADVIVVGSPAYRATYTGLFKLFFDHIGQYALVDKPIVLTATGGSDRHALLVEHQMRPLFGFFQSLTLPLGIYASESDFRDYAISSDDLRERINTTVSRTLPLLRSHIDPESLGGFNWLSQHLDREVFSDGDGGLEQEDQRSARECASAVACGSGVASADALARAA</sequence>
<evidence type="ECO:0000256" key="2">
    <source>
        <dbReference type="ARBA" id="ARBA00022643"/>
    </source>
</evidence>
<keyword evidence="2" id="KW-0288">FMN</keyword>
<evidence type="ECO:0000256" key="1">
    <source>
        <dbReference type="ARBA" id="ARBA00022630"/>
    </source>
</evidence>
<comment type="caution">
    <text evidence="5">The sequence shown here is derived from an EMBL/GenBank/DDBJ whole genome shotgun (WGS) entry which is preliminary data.</text>
</comment>
<dbReference type="EMBL" id="JACCFL010000001">
    <property type="protein sequence ID" value="NYJ25180.1"/>
    <property type="molecule type" value="Genomic_DNA"/>
</dbReference>
<evidence type="ECO:0000313" key="6">
    <source>
        <dbReference type="Proteomes" id="UP000578352"/>
    </source>
</evidence>
<dbReference type="SUPFAM" id="SSF52218">
    <property type="entry name" value="Flavoproteins"/>
    <property type="match status" value="1"/>
</dbReference>
<dbReference type="RefSeq" id="WP_179607794.1">
    <property type="nucleotide sequence ID" value="NZ_BAABEH010000001.1"/>
</dbReference>
<dbReference type="AlphaFoldDB" id="A0A853D2C8"/>
<gene>
    <name evidence="5" type="ORF">HNR13_003467</name>
</gene>
<feature type="domain" description="NADPH-dependent FMN reductase-like" evidence="4">
    <location>
        <begin position="6"/>
        <end position="148"/>
    </location>
</feature>
<accession>A0A853D2C8</accession>
<dbReference type="EC" id="1.5.1.38" evidence="5"/>
<dbReference type="Gene3D" id="3.40.50.360">
    <property type="match status" value="1"/>
</dbReference>
<reference evidence="5 6" key="1">
    <citation type="submission" date="2020-07" db="EMBL/GenBank/DDBJ databases">
        <title>Sequencing the genomes of 1000 actinobacteria strains.</title>
        <authorList>
            <person name="Klenk H.-P."/>
        </authorList>
    </citation>
    <scope>NUCLEOTIDE SEQUENCE [LARGE SCALE GENOMIC DNA]</scope>
    <source>
        <strain evidence="5 6">DSM 15165</strain>
    </source>
</reference>
<evidence type="ECO:0000256" key="3">
    <source>
        <dbReference type="ARBA" id="ARBA00023002"/>
    </source>
</evidence>